<comment type="caution">
    <text evidence="1">The sequence shown here is derived from an EMBL/GenBank/DDBJ whole genome shotgun (WGS) entry which is preliminary data.</text>
</comment>
<evidence type="ECO:0000313" key="1">
    <source>
        <dbReference type="EMBL" id="GLB37405.1"/>
    </source>
</evidence>
<dbReference type="Proteomes" id="UP001063166">
    <property type="component" value="Unassembled WGS sequence"/>
</dbReference>
<dbReference type="InterPro" id="IPR036249">
    <property type="entry name" value="Thioredoxin-like_sf"/>
</dbReference>
<sequence>MARLFNRTTQQGSRTSLPMATTLPMTLFMALQSRKTRYRSTLVVLAVLLCLSTYLLARSSSSASHTLLHKDMPSDDQMPVVFEEASHSHVSGTARKHRKVHKDREQVTLDPSQELAAISSFLASLPQNVIPLSVDPSVTVDPQLVLDFDTRSPRAAAEVQHMVADVWLRNPVFLYSKLYSPASREVKAMLAKMDLRPAPTIIDVDIRDDAEVLEPIIKRLSSSSDLPVLLIGGKPVGSMKEIRLLDKSGELRKLVAASGAVVDGSKKKQHKH</sequence>
<gene>
    <name evidence="1" type="ORF">LshimejAT787_0404560</name>
</gene>
<dbReference type="GO" id="GO:0000324">
    <property type="term" value="C:fungal-type vacuole"/>
    <property type="evidence" value="ECO:0007669"/>
    <property type="project" value="TreeGrafter"/>
</dbReference>
<dbReference type="OrthoDB" id="423313at2759"/>
<evidence type="ECO:0000313" key="2">
    <source>
        <dbReference type="Proteomes" id="UP001063166"/>
    </source>
</evidence>
<dbReference type="GO" id="GO:0034599">
    <property type="term" value="P:cellular response to oxidative stress"/>
    <property type="evidence" value="ECO:0007669"/>
    <property type="project" value="TreeGrafter"/>
</dbReference>
<dbReference type="AlphaFoldDB" id="A0A9P3UN33"/>
<dbReference type="EMBL" id="BRPK01000004">
    <property type="protein sequence ID" value="GLB37405.1"/>
    <property type="molecule type" value="Genomic_DNA"/>
</dbReference>
<dbReference type="SUPFAM" id="SSF52833">
    <property type="entry name" value="Thioredoxin-like"/>
    <property type="match status" value="1"/>
</dbReference>
<reference evidence="1" key="1">
    <citation type="submission" date="2022-07" db="EMBL/GenBank/DDBJ databases">
        <title>The genome of Lyophyllum shimeji provides insight into the initial evolution of ectomycorrhizal fungal genome.</title>
        <authorList>
            <person name="Kobayashi Y."/>
            <person name="Shibata T."/>
            <person name="Hirakawa H."/>
            <person name="Shigenobu S."/>
            <person name="Nishiyama T."/>
            <person name="Yamada A."/>
            <person name="Hasebe M."/>
            <person name="Kawaguchi M."/>
        </authorList>
    </citation>
    <scope>NUCLEOTIDE SEQUENCE</scope>
    <source>
        <strain evidence="1">AT787</strain>
    </source>
</reference>
<keyword evidence="2" id="KW-1185">Reference proteome</keyword>
<dbReference type="GO" id="GO:0015038">
    <property type="term" value="F:glutathione disulfide oxidoreductase activity"/>
    <property type="evidence" value="ECO:0007669"/>
    <property type="project" value="TreeGrafter"/>
</dbReference>
<dbReference type="Gene3D" id="3.40.30.10">
    <property type="entry name" value="Glutaredoxin"/>
    <property type="match status" value="1"/>
</dbReference>
<organism evidence="1 2">
    <name type="scientific">Lyophyllum shimeji</name>
    <name type="common">Hon-shimeji</name>
    <name type="synonym">Tricholoma shimeji</name>
    <dbReference type="NCBI Taxonomy" id="47721"/>
    <lineage>
        <taxon>Eukaryota</taxon>
        <taxon>Fungi</taxon>
        <taxon>Dikarya</taxon>
        <taxon>Basidiomycota</taxon>
        <taxon>Agaricomycotina</taxon>
        <taxon>Agaricomycetes</taxon>
        <taxon>Agaricomycetidae</taxon>
        <taxon>Agaricales</taxon>
        <taxon>Tricholomatineae</taxon>
        <taxon>Lyophyllaceae</taxon>
        <taxon>Lyophyllum</taxon>
    </lineage>
</organism>
<protein>
    <submittedName>
        <fullName evidence="1">Expressed protein</fullName>
    </submittedName>
</protein>
<dbReference type="GO" id="GO:0005796">
    <property type="term" value="C:Golgi lumen"/>
    <property type="evidence" value="ECO:0007669"/>
    <property type="project" value="TreeGrafter"/>
</dbReference>
<accession>A0A9P3UN33</accession>
<name>A0A9P3UN33_LYOSH</name>
<dbReference type="GO" id="GO:0005801">
    <property type="term" value="C:cis-Golgi network"/>
    <property type="evidence" value="ECO:0007669"/>
    <property type="project" value="TreeGrafter"/>
</dbReference>
<dbReference type="PROSITE" id="PS51354">
    <property type="entry name" value="GLUTAREDOXIN_2"/>
    <property type="match status" value="1"/>
</dbReference>
<dbReference type="PANTHER" id="PTHR45694:SF5">
    <property type="entry name" value="GLUTAREDOXIN 2"/>
    <property type="match status" value="1"/>
</dbReference>
<proteinExistence type="predicted"/>
<dbReference type="PANTHER" id="PTHR45694">
    <property type="entry name" value="GLUTAREDOXIN 2"/>
    <property type="match status" value="1"/>
</dbReference>